<evidence type="ECO:0000313" key="7">
    <source>
        <dbReference type="Proteomes" id="UP001321520"/>
    </source>
</evidence>
<proteinExistence type="predicted"/>
<sequence>MEEYKPWGLKRNTFLMLLHLSQLAWIIIPGAGFVLPVIMWATTRDHCTEVDRHGKMIFNWMLSLFLYSIACTILILIGIGLLGLLVLALLNIVFILIGAVRASDGIFWRYPLSIGFFHSGNPAA</sequence>
<feature type="transmembrane region" description="Helical" evidence="5">
    <location>
        <begin position="20"/>
        <end position="43"/>
    </location>
</feature>
<dbReference type="RefSeq" id="WP_301414369.1">
    <property type="nucleotide sequence ID" value="NZ_CP098023.1"/>
</dbReference>
<reference evidence="6 7" key="1">
    <citation type="submission" date="2022-05" db="EMBL/GenBank/DDBJ databases">
        <title>Microbulbifer sp. nov., isolated from sponge.</title>
        <authorList>
            <person name="Gao L."/>
        </authorList>
    </citation>
    <scope>NUCLEOTIDE SEQUENCE [LARGE SCALE GENOMIC DNA]</scope>
    <source>
        <strain evidence="6 7">MI-G</strain>
    </source>
</reference>
<name>A0ABY9E8C7_9GAMM</name>
<evidence type="ECO:0000313" key="6">
    <source>
        <dbReference type="EMBL" id="WKD48602.1"/>
    </source>
</evidence>
<dbReference type="Proteomes" id="UP001321520">
    <property type="component" value="Chromosome"/>
</dbReference>
<keyword evidence="7" id="KW-1185">Reference proteome</keyword>
<gene>
    <name evidence="6" type="ORF">M8T91_11800</name>
</gene>
<keyword evidence="4 5" id="KW-0472">Membrane</keyword>
<accession>A0ABY9E8C7</accession>
<evidence type="ECO:0000256" key="4">
    <source>
        <dbReference type="ARBA" id="ARBA00023136"/>
    </source>
</evidence>
<evidence type="ECO:0000256" key="5">
    <source>
        <dbReference type="SAM" id="Phobius"/>
    </source>
</evidence>
<keyword evidence="2 5" id="KW-0812">Transmembrane</keyword>
<comment type="subcellular location">
    <subcellularLocation>
        <location evidence="1">Membrane</location>
        <topology evidence="1">Multi-pass membrane protein</topology>
    </subcellularLocation>
</comment>
<keyword evidence="3 5" id="KW-1133">Transmembrane helix</keyword>
<dbReference type="Pfam" id="PF09685">
    <property type="entry name" value="MamF_MmsF"/>
    <property type="match status" value="1"/>
</dbReference>
<evidence type="ECO:0000256" key="3">
    <source>
        <dbReference type="ARBA" id="ARBA00022989"/>
    </source>
</evidence>
<dbReference type="InterPro" id="IPR019109">
    <property type="entry name" value="MamF_MmsF"/>
</dbReference>
<organism evidence="6 7">
    <name type="scientific">Microbulbifer spongiae</name>
    <dbReference type="NCBI Taxonomy" id="2944933"/>
    <lineage>
        <taxon>Bacteria</taxon>
        <taxon>Pseudomonadati</taxon>
        <taxon>Pseudomonadota</taxon>
        <taxon>Gammaproteobacteria</taxon>
        <taxon>Cellvibrionales</taxon>
        <taxon>Microbulbiferaceae</taxon>
        <taxon>Microbulbifer</taxon>
    </lineage>
</organism>
<evidence type="ECO:0000256" key="1">
    <source>
        <dbReference type="ARBA" id="ARBA00004141"/>
    </source>
</evidence>
<evidence type="ECO:0000256" key="2">
    <source>
        <dbReference type="ARBA" id="ARBA00022692"/>
    </source>
</evidence>
<dbReference type="EMBL" id="CP098023">
    <property type="protein sequence ID" value="WKD48602.1"/>
    <property type="molecule type" value="Genomic_DNA"/>
</dbReference>
<feature type="transmembrane region" description="Helical" evidence="5">
    <location>
        <begin position="64"/>
        <end position="97"/>
    </location>
</feature>
<protein>
    <submittedName>
        <fullName evidence="6">DUF4870 domain-containing protein</fullName>
    </submittedName>
</protein>